<dbReference type="Pfam" id="PF11716">
    <property type="entry name" value="MDMPI_N"/>
    <property type="match status" value="1"/>
</dbReference>
<proteinExistence type="predicted"/>
<evidence type="ECO:0000313" key="2">
    <source>
        <dbReference type="EMBL" id="OAT68072.1"/>
    </source>
</evidence>
<comment type="caution">
    <text evidence="2">The sequence shown here is derived from an EMBL/GenBank/DDBJ whole genome shotgun (WGS) entry which is preliminary data.</text>
</comment>
<dbReference type="InterPro" id="IPR017517">
    <property type="entry name" value="Maleyloyr_isom"/>
</dbReference>
<feature type="domain" description="Mycothiol-dependent maleylpyruvate isomerase metal-binding" evidence="1">
    <location>
        <begin position="8"/>
        <end position="133"/>
    </location>
</feature>
<dbReference type="Gene3D" id="1.20.120.450">
    <property type="entry name" value="dinb family like domain"/>
    <property type="match status" value="1"/>
</dbReference>
<dbReference type="InterPro" id="IPR034660">
    <property type="entry name" value="DinB/YfiT-like"/>
</dbReference>
<organism evidence="2 3">
    <name type="scientific">Mycobacteroides immunogenum</name>
    <dbReference type="NCBI Taxonomy" id="83262"/>
    <lineage>
        <taxon>Bacteria</taxon>
        <taxon>Bacillati</taxon>
        <taxon>Actinomycetota</taxon>
        <taxon>Actinomycetes</taxon>
        <taxon>Mycobacteriales</taxon>
        <taxon>Mycobacteriaceae</taxon>
        <taxon>Mycobacteroides</taxon>
    </lineage>
</organism>
<protein>
    <recommendedName>
        <fullName evidence="1">Mycothiol-dependent maleylpyruvate isomerase metal-binding domain-containing protein</fullName>
    </recommendedName>
</protein>
<dbReference type="InterPro" id="IPR024344">
    <property type="entry name" value="MDMPI_metal-binding"/>
</dbReference>
<gene>
    <name evidence="2" type="ORF">AWB85_09450</name>
</gene>
<dbReference type="Proteomes" id="UP000186919">
    <property type="component" value="Unassembled WGS sequence"/>
</dbReference>
<dbReference type="NCBIfam" id="TIGR03083">
    <property type="entry name" value="maleylpyruvate isomerase family mycothiol-dependent enzyme"/>
    <property type="match status" value="1"/>
</dbReference>
<dbReference type="EMBL" id="LQYE01000027">
    <property type="protein sequence ID" value="OAT68072.1"/>
    <property type="molecule type" value="Genomic_DNA"/>
</dbReference>
<dbReference type="NCBIfam" id="TIGR03086">
    <property type="entry name" value="TIGR03086 family metal-binding protein"/>
    <property type="match status" value="1"/>
</dbReference>
<evidence type="ECO:0000313" key="3">
    <source>
        <dbReference type="Proteomes" id="UP000186919"/>
    </source>
</evidence>
<sequence>MEVPFSLEPAAAAVEALLPGVRDDALEGPTPCTGLTVRALVNHLMGLSLAFRYAAIPEEAAAAGFVPSGPAFTEDLDSQWRTLLPRRLASLVEAWERPASWAGESAIAGNVMPNDQVAMVALDELVLHGWDLAVATGQPFELPEGTDPGLFGFLSALASDGGIPGLFGPRLPVPPDAGRFDQMLAMSGRDPGWHPEAM</sequence>
<reference evidence="2 3" key="1">
    <citation type="submission" date="2016-01" db="EMBL/GenBank/DDBJ databases">
        <title>Mycobacterium immunogenum strain CD11_6 genome sequencing and assembly.</title>
        <authorList>
            <person name="Kaur G."/>
            <person name="Nair G.R."/>
            <person name="Mayilraj S."/>
        </authorList>
    </citation>
    <scope>NUCLEOTIDE SEQUENCE [LARGE SCALE GENOMIC DNA]</scope>
    <source>
        <strain evidence="2 3">CD11-6</strain>
    </source>
</reference>
<dbReference type="AlphaFoldDB" id="A0A179VAB3"/>
<dbReference type="InterPro" id="IPR017520">
    <property type="entry name" value="CHP03086"/>
</dbReference>
<dbReference type="GO" id="GO:0046872">
    <property type="term" value="F:metal ion binding"/>
    <property type="evidence" value="ECO:0007669"/>
    <property type="project" value="InterPro"/>
</dbReference>
<evidence type="ECO:0000259" key="1">
    <source>
        <dbReference type="Pfam" id="PF11716"/>
    </source>
</evidence>
<accession>A0A179VAB3</accession>
<dbReference type="SUPFAM" id="SSF109854">
    <property type="entry name" value="DinB/YfiT-like putative metalloenzymes"/>
    <property type="match status" value="1"/>
</dbReference>
<name>A0A179VAB3_9MYCO</name>
<dbReference type="RefSeq" id="WP_064630973.1">
    <property type="nucleotide sequence ID" value="NZ_LQYE01000027.1"/>
</dbReference>